<dbReference type="AlphaFoldDB" id="A0A146KCY8"/>
<dbReference type="PANTHER" id="PTHR34828">
    <property type="entry name" value="TESTIS-EXPRESSED PROTEIN 45"/>
    <property type="match status" value="1"/>
</dbReference>
<dbReference type="InterPro" id="IPR028001">
    <property type="entry name" value="SAXO5"/>
</dbReference>
<gene>
    <name evidence="2" type="ORF">TPC1_13788</name>
</gene>
<accession>A0A146KCY8</accession>
<feature type="non-terminal residue" evidence="2">
    <location>
        <position position="1"/>
    </location>
</feature>
<name>A0A146KCY8_9EUKA</name>
<proteinExistence type="predicted"/>
<evidence type="ECO:0000256" key="1">
    <source>
        <dbReference type="SAM" id="MobiDB-lite"/>
    </source>
</evidence>
<sequence>GKFSHLQKSHFKLAGNVPKPISTHNADYQPIKIEKNNLNEEVKSNLRKSHFVMGDPSIKMNMSETRSQFQSLDDAQVMKATNLHHLPSNINVGTDGSEFRTTMNIDFKPIDTQQAKTKQPQNQSTNFNLGCDKVEYQTASRSDFKPHSQDEFPSIRKQYTKSSINIEEGHENDYKSVQQTNFVPLDVNTKEIHDLTRFQGSNFQVGDGSNQFQMSSTKQMLLESANLQNVAPKPIGDKYAQNIRLGDNQFHGQSETRSEFTARDVQNVKPFKPDFGNTAEHVCYPEPQQEYTSSKDDFKVYQIEKSDSQQKIKEKMQRQTDPNSQKFSTDKCNFETTTESFYKPTSIAEKAQFDKSRFTKNNFDLKEDTGKYFESTTQKQLSQTKDLYIKTQSLQQNQKKNICLGNDDWDGMTENREQFRQRERCAQVFDQTKVNELKKTHYNLGSDQNVYQSEMQAKFVKLDVDKIKREEELQFKTDNEQVYL</sequence>
<evidence type="ECO:0000313" key="2">
    <source>
        <dbReference type="EMBL" id="JAP93784.1"/>
    </source>
</evidence>
<dbReference type="PANTHER" id="PTHR34828:SF1">
    <property type="entry name" value="TESTIS-EXPRESSED PROTEIN 45"/>
    <property type="match status" value="1"/>
</dbReference>
<feature type="region of interest" description="Disordered" evidence="1">
    <location>
        <begin position="307"/>
        <end position="330"/>
    </location>
</feature>
<protein>
    <submittedName>
        <fullName evidence="2">Uncharacterized protein</fullName>
    </submittedName>
</protein>
<organism evidence="2">
    <name type="scientific">Trepomonas sp. PC1</name>
    <dbReference type="NCBI Taxonomy" id="1076344"/>
    <lineage>
        <taxon>Eukaryota</taxon>
        <taxon>Metamonada</taxon>
        <taxon>Diplomonadida</taxon>
        <taxon>Hexamitidae</taxon>
        <taxon>Hexamitinae</taxon>
        <taxon>Trepomonas</taxon>
    </lineage>
</organism>
<feature type="compositionally biased region" description="Basic and acidic residues" evidence="1">
    <location>
        <begin position="307"/>
        <end position="318"/>
    </location>
</feature>
<reference evidence="2" key="1">
    <citation type="submission" date="2015-07" db="EMBL/GenBank/DDBJ databases">
        <title>Adaptation to a free-living lifestyle via gene acquisitions in the diplomonad Trepomonas sp. PC1.</title>
        <authorList>
            <person name="Xu F."/>
            <person name="Jerlstrom-Hultqvist J."/>
            <person name="Kolisko M."/>
            <person name="Simpson A.G.B."/>
            <person name="Roger A.J."/>
            <person name="Svard S.G."/>
            <person name="Andersson J.O."/>
        </authorList>
    </citation>
    <scope>NUCLEOTIDE SEQUENCE</scope>
    <source>
        <strain evidence="2">PC1</strain>
    </source>
</reference>
<dbReference type="EMBL" id="GDID01002822">
    <property type="protein sequence ID" value="JAP93784.1"/>
    <property type="molecule type" value="Transcribed_RNA"/>
</dbReference>